<protein>
    <submittedName>
        <fullName evidence="1">Uncharacterized protein</fullName>
    </submittedName>
</protein>
<dbReference type="KEGG" id="drg:H9K76_12215"/>
<dbReference type="Proteomes" id="UP000515811">
    <property type="component" value="Chromosome"/>
</dbReference>
<gene>
    <name evidence="1" type="ORF">H9K76_12215</name>
</gene>
<organism evidence="1 2">
    <name type="scientific">Diaphorobacter ruginosibacter</name>
    <dbReference type="NCBI Taxonomy" id="1715720"/>
    <lineage>
        <taxon>Bacteria</taxon>
        <taxon>Pseudomonadati</taxon>
        <taxon>Pseudomonadota</taxon>
        <taxon>Betaproteobacteria</taxon>
        <taxon>Burkholderiales</taxon>
        <taxon>Comamonadaceae</taxon>
        <taxon>Diaphorobacter</taxon>
    </lineage>
</organism>
<name>A0A7G9RIK9_9BURK</name>
<accession>A0A7G9RIK9</accession>
<dbReference type="AlphaFoldDB" id="A0A7G9RIK9"/>
<keyword evidence="2" id="KW-1185">Reference proteome</keyword>
<dbReference type="RefSeq" id="WP_187595707.1">
    <property type="nucleotide sequence ID" value="NZ_CP060714.1"/>
</dbReference>
<evidence type="ECO:0000313" key="2">
    <source>
        <dbReference type="Proteomes" id="UP000515811"/>
    </source>
</evidence>
<proteinExistence type="predicted"/>
<evidence type="ECO:0000313" key="1">
    <source>
        <dbReference type="EMBL" id="QNN55434.1"/>
    </source>
</evidence>
<dbReference type="EMBL" id="CP060714">
    <property type="protein sequence ID" value="QNN55434.1"/>
    <property type="molecule type" value="Genomic_DNA"/>
</dbReference>
<sequence length="170" mass="19067">MFWFRALTDAERLFVHRFFADSLGALEPRLRLGLRRIGDTHRALSMNGGRISMPRACFEQCRPTQPLRLGHPAVAGVFAHELLHQWQRLQGYRVTREAAWLQLKSACLRSDPYAYERCSEAAPMLERFLSAQVEQQGQMWQDYVSGCVAGHADPAFAGVAAHVAGGEPDA</sequence>
<reference evidence="1 2" key="1">
    <citation type="submission" date="2020-08" db="EMBL/GenBank/DDBJ databases">
        <title>Genome sequence of Diaphorobacter ruginosibacter DSM 27467T.</title>
        <authorList>
            <person name="Hyun D.-W."/>
            <person name="Bae J.-W."/>
        </authorList>
    </citation>
    <scope>NUCLEOTIDE SEQUENCE [LARGE SCALE GENOMIC DNA]</scope>
    <source>
        <strain evidence="1 2">DSM 27467</strain>
    </source>
</reference>